<dbReference type="VEuPathDB" id="GiardiaDB:QR46_3156"/>
<accession>V6TLX0</accession>
<dbReference type="Proteomes" id="UP000018040">
    <property type="component" value="Unassembled WGS sequence"/>
</dbReference>
<organism evidence="1 2">
    <name type="scientific">Giardia intestinalis</name>
    <name type="common">Giardia lamblia</name>
    <dbReference type="NCBI Taxonomy" id="5741"/>
    <lineage>
        <taxon>Eukaryota</taxon>
        <taxon>Metamonada</taxon>
        <taxon>Diplomonadida</taxon>
        <taxon>Hexamitidae</taxon>
        <taxon>Giardiinae</taxon>
        <taxon>Giardia</taxon>
    </lineage>
</organism>
<evidence type="ECO:0000313" key="2">
    <source>
        <dbReference type="Proteomes" id="UP000018040"/>
    </source>
</evidence>
<evidence type="ECO:0000313" key="1">
    <source>
        <dbReference type="EMBL" id="ESU39993.1"/>
    </source>
</evidence>
<sequence>MTTWCRWPLRPEPAKLLVHVGRHLHTYHKACPREIVIDDPGATQRLRDTKDRKGAIEQAIQQNTEMGEQYEAEQKRIIEIGARFALLVKKNAILGFNASLGAYLRTQIESLQNRIPSDLSEPHEHILRSLENFRRSLNSYNEERRTFQEAVSNGDAAVPTAGETCSRPGSRGGLAQGRGLLSGCGASERVRPAFWRCLV</sequence>
<reference evidence="1 2" key="2">
    <citation type="journal article" date="2013" name="Genome Biol. Evol.">
        <title>Genome sequencing of Giardia lamblia genotypes A2 and B isolates (DH and GS) and comparative analysis with the genomes of genotypes A1 and E (WB and Pig).</title>
        <authorList>
            <person name="Adam R.D."/>
            <person name="Dahlstrom E.W."/>
            <person name="Martens C.A."/>
            <person name="Bruno D.P."/>
            <person name="Barbian K.D."/>
            <person name="Ricklefs S.M."/>
            <person name="Hernandez M.M."/>
            <person name="Narla N.P."/>
            <person name="Patel R.B."/>
            <person name="Porcella S.F."/>
            <person name="Nash T.E."/>
        </authorList>
    </citation>
    <scope>NUCLEOTIDE SEQUENCE [LARGE SCALE GENOMIC DNA]</scope>
    <source>
        <strain evidence="1 2">GS</strain>
    </source>
</reference>
<protein>
    <submittedName>
        <fullName evidence="1">DNA-dependent RNA polymerase beta' subunit/160 kD subunit</fullName>
    </submittedName>
</protein>
<comment type="caution">
    <text evidence="1">The sequence shown here is derived from an EMBL/GenBank/DDBJ whole genome shotgun (WGS) entry which is preliminary data.</text>
</comment>
<reference evidence="2" key="1">
    <citation type="submission" date="2012-02" db="EMBL/GenBank/DDBJ databases">
        <title>Genome sequencing of Giardia lamblia Genotypes A2 and B isolates (DH and GS) and comparative analysis with the genomes of Genotypes A1 and E (WB and Pig).</title>
        <authorList>
            <person name="Adam R."/>
            <person name="Dahlstrom E."/>
            <person name="Martens C."/>
            <person name="Bruno D."/>
            <person name="Barbian K."/>
            <person name="Porcella S.F."/>
            <person name="Nash T."/>
        </authorList>
    </citation>
    <scope>NUCLEOTIDE SEQUENCE</scope>
    <source>
        <strain evidence="2">GS</strain>
    </source>
</reference>
<dbReference type="EMBL" id="AHHH01000371">
    <property type="protein sequence ID" value="ESU39993.1"/>
    <property type="molecule type" value="Genomic_DNA"/>
</dbReference>
<dbReference type="OrthoDB" id="8954335at2759"/>
<dbReference type="AlphaFoldDB" id="V6TLX0"/>
<proteinExistence type="predicted"/>
<gene>
    <name evidence="1" type="ORF">GSB_154763</name>
</gene>
<name>V6TLX0_GIAIN</name>
<dbReference type="VEuPathDB" id="GiardiaDB:GL50803_009605"/>